<evidence type="ECO:0000313" key="3">
    <source>
        <dbReference type="Proteomes" id="UP000008963"/>
    </source>
</evidence>
<sequence>MKKILILGSSSWIAHYLIPSLKKEFGECHIVGSVLNNKPEHLIDTFKASNDQLEVIDEQIIALSPDIVINMTRGEDDDGFTLHKYLIEKSQTLNFHYNYFSSFNALDANVSSEHYEDEMPNSQTEYGQFKAKCELELEKSGDNFSIFRFGATHGWAPNSQSRTELFLEVMLSGESLTIDRGVLQNRLATNHLADMMAAVLKRDGKGVFHFGAKDGSDELDFLRELAHSFGHPREQVIEGGINSCNALMIPERTLKLIGPSYEKSEEDTIIAVRHMIRLAQFIL</sequence>
<dbReference type="InterPro" id="IPR029903">
    <property type="entry name" value="RmlD-like-bd"/>
</dbReference>
<dbReference type="KEGG" id="bmx:BMS_0988"/>
<gene>
    <name evidence="2" type="ordered locus">BMS_0988</name>
</gene>
<evidence type="ECO:0000259" key="1">
    <source>
        <dbReference type="Pfam" id="PF04321"/>
    </source>
</evidence>
<dbReference type="OrthoDB" id="9803892at2"/>
<dbReference type="SUPFAM" id="SSF51735">
    <property type="entry name" value="NAD(P)-binding Rossmann-fold domains"/>
    <property type="match status" value="1"/>
</dbReference>
<feature type="domain" description="RmlD-like substrate binding" evidence="1">
    <location>
        <begin position="87"/>
        <end position="235"/>
    </location>
</feature>
<name>E1WXR6_HALMS</name>
<keyword evidence="3" id="KW-1185">Reference proteome</keyword>
<dbReference type="eggNOG" id="COG1091">
    <property type="taxonomic scope" value="Bacteria"/>
</dbReference>
<dbReference type="Pfam" id="PF04321">
    <property type="entry name" value="RmlD_sub_bind"/>
    <property type="match status" value="1"/>
</dbReference>
<dbReference type="RefSeq" id="WP_014243657.1">
    <property type="nucleotide sequence ID" value="NC_016620.1"/>
</dbReference>
<dbReference type="PATRIC" id="fig|862908.3.peg.939"/>
<evidence type="ECO:0000313" key="2">
    <source>
        <dbReference type="EMBL" id="CBW25872.1"/>
    </source>
</evidence>
<dbReference type="Proteomes" id="UP000008963">
    <property type="component" value="Chromosome"/>
</dbReference>
<accession>E1WXR6</accession>
<dbReference type="STRING" id="862908.BMS_0988"/>
<dbReference type="AlphaFoldDB" id="E1WXR6"/>
<dbReference type="Gene3D" id="3.40.50.720">
    <property type="entry name" value="NAD(P)-binding Rossmann-like Domain"/>
    <property type="match status" value="1"/>
</dbReference>
<dbReference type="HOGENOM" id="CLU_089579_0_0_7"/>
<reference evidence="3" key="1">
    <citation type="journal article" date="2013" name="ISME J.">
        <title>A small predatory core genome in the divergent marine Bacteriovorax marinus SJ and the terrestrial Bdellovibrio bacteriovorus.</title>
        <authorList>
            <person name="Crossman L.C."/>
            <person name="Chen H."/>
            <person name="Cerdeno-Tarraga A.M."/>
            <person name="Brooks K."/>
            <person name="Quail M.A."/>
            <person name="Pineiro S.A."/>
            <person name="Hobley L."/>
            <person name="Sockett R.E."/>
            <person name="Bentley S.D."/>
            <person name="Parkhill J."/>
            <person name="Williams H.N."/>
            <person name="Stine O.C."/>
        </authorList>
    </citation>
    <scope>NUCLEOTIDE SEQUENCE [LARGE SCALE GENOMIC DNA]</scope>
    <source>
        <strain evidence="3">ATCC BAA-682 / DSM 15412 / SJ</strain>
    </source>
</reference>
<dbReference type="EMBL" id="FQ312005">
    <property type="protein sequence ID" value="CBW25872.1"/>
    <property type="molecule type" value="Genomic_DNA"/>
</dbReference>
<protein>
    <recommendedName>
        <fullName evidence="1">RmlD-like substrate binding domain-containing protein</fullName>
    </recommendedName>
</protein>
<organism evidence="2 3">
    <name type="scientific">Halobacteriovorax marinus (strain ATCC BAA-682 / DSM 15412 / SJ)</name>
    <name type="common">Bacteriovorax marinus</name>
    <dbReference type="NCBI Taxonomy" id="862908"/>
    <lineage>
        <taxon>Bacteria</taxon>
        <taxon>Pseudomonadati</taxon>
        <taxon>Bdellovibrionota</taxon>
        <taxon>Bacteriovoracia</taxon>
        <taxon>Bacteriovoracales</taxon>
        <taxon>Halobacteriovoraceae</taxon>
        <taxon>Halobacteriovorax</taxon>
    </lineage>
</organism>
<dbReference type="InterPro" id="IPR036291">
    <property type="entry name" value="NAD(P)-bd_dom_sf"/>
</dbReference>
<proteinExistence type="predicted"/>